<evidence type="ECO:0000256" key="1">
    <source>
        <dbReference type="SAM" id="SignalP"/>
    </source>
</evidence>
<dbReference type="Proteomes" id="UP000248079">
    <property type="component" value="Unassembled WGS sequence"/>
</dbReference>
<feature type="signal peptide" evidence="1">
    <location>
        <begin position="1"/>
        <end position="20"/>
    </location>
</feature>
<feature type="chain" id="PRO_5015863380" evidence="1">
    <location>
        <begin position="21"/>
        <end position="290"/>
    </location>
</feature>
<evidence type="ECO:0000313" key="3">
    <source>
        <dbReference type="Proteomes" id="UP000248079"/>
    </source>
</evidence>
<dbReference type="RefSeq" id="WP_110360476.1">
    <property type="nucleotide sequence ID" value="NZ_QFLI01000003.1"/>
</dbReference>
<accession>A0A2V4A1D6</accession>
<keyword evidence="1" id="KW-0732">Signal</keyword>
<protein>
    <submittedName>
        <fullName evidence="2">Uncharacterized protein</fullName>
    </submittedName>
</protein>
<gene>
    <name evidence="2" type="ORF">DF185_09370</name>
</gene>
<comment type="caution">
    <text evidence="2">The sequence shown here is derived from an EMBL/GenBank/DDBJ whole genome shotgun (WGS) entry which is preliminary data.</text>
</comment>
<keyword evidence="3" id="KW-1185">Reference proteome</keyword>
<dbReference type="EMBL" id="QFLI01000003">
    <property type="protein sequence ID" value="PXY01667.1"/>
    <property type="molecule type" value="Genomic_DNA"/>
</dbReference>
<name>A0A2V4A1D6_9BACT</name>
<dbReference type="AlphaFoldDB" id="A0A2V4A1D6"/>
<reference evidence="2 3" key="1">
    <citation type="submission" date="2018-05" db="EMBL/GenBank/DDBJ databases">
        <title>Marinifilum breve JC075T sp. nov., a marine bacterium isolated from Yongle Blue Hole in the South China Sea.</title>
        <authorList>
            <person name="Fu T."/>
        </authorList>
    </citation>
    <scope>NUCLEOTIDE SEQUENCE [LARGE SCALE GENOMIC DNA]</scope>
    <source>
        <strain evidence="2 3">JC075</strain>
    </source>
</reference>
<sequence>MKKTFLLLISFVAVFGAVNAQNKITKKLEMSDWVNEAVVDANDVAGGVHTYANWTDLNAENKYKKFRGGMIISVAGDLYKLAGTATNVTAANKDAIAGGQWTYIGPMKTVASTAARLALVPGSGDTDTPMLAAGTVVRVETADGATNYVFNGTSTGKYDAGDTTDELKEVYWSNLSSPEVEGYIYTSGALAAKASSISDLTKGEKNTKIPATEITLTDEKFVAVAFPKAWGTPSIKIAIGTKMYNLDDCWTVSHETHEGVEYVIWASDVKIKKEVASDEYKILVNKVLVF</sequence>
<organism evidence="2 3">
    <name type="scientific">Marinifilum breve</name>
    <dbReference type="NCBI Taxonomy" id="2184082"/>
    <lineage>
        <taxon>Bacteria</taxon>
        <taxon>Pseudomonadati</taxon>
        <taxon>Bacteroidota</taxon>
        <taxon>Bacteroidia</taxon>
        <taxon>Marinilabiliales</taxon>
        <taxon>Marinifilaceae</taxon>
    </lineage>
</organism>
<proteinExistence type="predicted"/>
<evidence type="ECO:0000313" key="2">
    <source>
        <dbReference type="EMBL" id="PXY01667.1"/>
    </source>
</evidence>